<sequence>MAESRFNQLHLSATLGHPGFGQVNWLKTLAVWHTNGSTTRSSIGRKQIQEINRSIWGIQGQDI</sequence>
<protein>
    <submittedName>
        <fullName evidence="1">Uncharacterized protein</fullName>
    </submittedName>
</protein>
<dbReference type="InParanoid" id="B4L9Y1"/>
<reference evidence="1 2" key="1">
    <citation type="journal article" date="2007" name="Nature">
        <title>Evolution of genes and genomes on the Drosophila phylogeny.</title>
        <authorList>
            <consortium name="Drosophila 12 Genomes Consortium"/>
            <person name="Clark A.G."/>
            <person name="Eisen M.B."/>
            <person name="Smith D.R."/>
            <person name="Bergman C.M."/>
            <person name="Oliver B."/>
            <person name="Markow T.A."/>
            <person name="Kaufman T.C."/>
            <person name="Kellis M."/>
            <person name="Gelbart W."/>
            <person name="Iyer V.N."/>
            <person name="Pollard D.A."/>
            <person name="Sackton T.B."/>
            <person name="Larracuente A.M."/>
            <person name="Singh N.D."/>
            <person name="Abad J.P."/>
            <person name="Abt D.N."/>
            <person name="Adryan B."/>
            <person name="Aguade M."/>
            <person name="Akashi H."/>
            <person name="Anderson W.W."/>
            <person name="Aquadro C.F."/>
            <person name="Ardell D.H."/>
            <person name="Arguello R."/>
            <person name="Artieri C.G."/>
            <person name="Barbash D.A."/>
            <person name="Barker D."/>
            <person name="Barsanti P."/>
            <person name="Batterham P."/>
            <person name="Batzoglou S."/>
            <person name="Begun D."/>
            <person name="Bhutkar A."/>
            <person name="Blanco E."/>
            <person name="Bosak S.A."/>
            <person name="Bradley R.K."/>
            <person name="Brand A.D."/>
            <person name="Brent M.R."/>
            <person name="Brooks A.N."/>
            <person name="Brown R.H."/>
            <person name="Butlin R.K."/>
            <person name="Caggese C."/>
            <person name="Calvi B.R."/>
            <person name="Bernardo de Carvalho A."/>
            <person name="Caspi A."/>
            <person name="Castrezana S."/>
            <person name="Celniker S.E."/>
            <person name="Chang J.L."/>
            <person name="Chapple C."/>
            <person name="Chatterji S."/>
            <person name="Chinwalla A."/>
            <person name="Civetta A."/>
            <person name="Clifton S.W."/>
            <person name="Comeron J.M."/>
            <person name="Costello J.C."/>
            <person name="Coyne J.A."/>
            <person name="Daub J."/>
            <person name="David R.G."/>
            <person name="Delcher A.L."/>
            <person name="Delehaunty K."/>
            <person name="Do C.B."/>
            <person name="Ebling H."/>
            <person name="Edwards K."/>
            <person name="Eickbush T."/>
            <person name="Evans J.D."/>
            <person name="Filipski A."/>
            <person name="Findeiss S."/>
            <person name="Freyhult E."/>
            <person name="Fulton L."/>
            <person name="Fulton R."/>
            <person name="Garcia A.C."/>
            <person name="Gardiner A."/>
            <person name="Garfield D.A."/>
            <person name="Garvin B.E."/>
            <person name="Gibson G."/>
            <person name="Gilbert D."/>
            <person name="Gnerre S."/>
            <person name="Godfrey J."/>
            <person name="Good R."/>
            <person name="Gotea V."/>
            <person name="Gravely B."/>
            <person name="Greenberg A.J."/>
            <person name="Griffiths-Jones S."/>
            <person name="Gross S."/>
            <person name="Guigo R."/>
            <person name="Gustafson E.A."/>
            <person name="Haerty W."/>
            <person name="Hahn M.W."/>
            <person name="Halligan D.L."/>
            <person name="Halpern A.L."/>
            <person name="Halter G.M."/>
            <person name="Han M.V."/>
            <person name="Heger A."/>
            <person name="Hillier L."/>
            <person name="Hinrichs A.S."/>
            <person name="Holmes I."/>
            <person name="Hoskins R.A."/>
            <person name="Hubisz M.J."/>
            <person name="Hultmark D."/>
            <person name="Huntley M.A."/>
            <person name="Jaffe D.B."/>
            <person name="Jagadeeshan S."/>
            <person name="Jeck W.R."/>
            <person name="Johnson J."/>
            <person name="Jones C.D."/>
            <person name="Jordan W.C."/>
            <person name="Karpen G.H."/>
            <person name="Kataoka E."/>
            <person name="Keightley P.D."/>
            <person name="Kheradpour P."/>
            <person name="Kirkness E.F."/>
            <person name="Koerich L.B."/>
            <person name="Kristiansen K."/>
            <person name="Kudrna D."/>
            <person name="Kulathinal R.J."/>
            <person name="Kumar S."/>
            <person name="Kwok R."/>
            <person name="Lander E."/>
            <person name="Langley C.H."/>
            <person name="Lapoint R."/>
            <person name="Lazzaro B.P."/>
            <person name="Lee S.J."/>
            <person name="Levesque L."/>
            <person name="Li R."/>
            <person name="Lin C.F."/>
            <person name="Lin M.F."/>
            <person name="Lindblad-Toh K."/>
            <person name="Llopart A."/>
            <person name="Long M."/>
            <person name="Low L."/>
            <person name="Lozovsky E."/>
            <person name="Lu J."/>
            <person name="Luo M."/>
            <person name="Machado C.A."/>
            <person name="Makalowski W."/>
            <person name="Marzo M."/>
            <person name="Matsuda M."/>
            <person name="Matzkin L."/>
            <person name="McAllister B."/>
            <person name="McBride C.S."/>
            <person name="McKernan B."/>
            <person name="McKernan K."/>
            <person name="Mendez-Lago M."/>
            <person name="Minx P."/>
            <person name="Mollenhauer M.U."/>
            <person name="Montooth K."/>
            <person name="Mount S.M."/>
            <person name="Mu X."/>
            <person name="Myers E."/>
            <person name="Negre B."/>
            <person name="Newfeld S."/>
            <person name="Nielsen R."/>
            <person name="Noor M.A."/>
            <person name="O'Grady P."/>
            <person name="Pachter L."/>
            <person name="Papaceit M."/>
            <person name="Parisi M.J."/>
            <person name="Parisi M."/>
            <person name="Parts L."/>
            <person name="Pedersen J.S."/>
            <person name="Pesole G."/>
            <person name="Phillippy A.M."/>
            <person name="Ponting C.P."/>
            <person name="Pop M."/>
            <person name="Porcelli D."/>
            <person name="Powell J.R."/>
            <person name="Prohaska S."/>
            <person name="Pruitt K."/>
            <person name="Puig M."/>
            <person name="Quesneville H."/>
            <person name="Ram K.R."/>
            <person name="Rand D."/>
            <person name="Rasmussen M.D."/>
            <person name="Reed L.K."/>
            <person name="Reenan R."/>
            <person name="Reily A."/>
            <person name="Remington K.A."/>
            <person name="Rieger T.T."/>
            <person name="Ritchie M.G."/>
            <person name="Robin C."/>
            <person name="Rogers Y.H."/>
            <person name="Rohde C."/>
            <person name="Rozas J."/>
            <person name="Rubenfield M.J."/>
            <person name="Ruiz A."/>
            <person name="Russo S."/>
            <person name="Salzberg S.L."/>
            <person name="Sanchez-Gracia A."/>
            <person name="Saranga D.J."/>
            <person name="Sato H."/>
            <person name="Schaeffer S.W."/>
            <person name="Schatz M.C."/>
            <person name="Schlenke T."/>
            <person name="Schwartz R."/>
            <person name="Segarra C."/>
            <person name="Singh R.S."/>
            <person name="Sirot L."/>
            <person name="Sirota M."/>
            <person name="Sisneros N.B."/>
            <person name="Smith C.D."/>
            <person name="Smith T.F."/>
            <person name="Spieth J."/>
            <person name="Stage D.E."/>
            <person name="Stark A."/>
            <person name="Stephan W."/>
            <person name="Strausberg R.L."/>
            <person name="Strempel S."/>
            <person name="Sturgill D."/>
            <person name="Sutton G."/>
            <person name="Sutton G.G."/>
            <person name="Tao W."/>
            <person name="Teichmann S."/>
            <person name="Tobari Y.N."/>
            <person name="Tomimura Y."/>
            <person name="Tsolas J.M."/>
            <person name="Valente V.L."/>
            <person name="Venter E."/>
            <person name="Venter J.C."/>
            <person name="Vicario S."/>
            <person name="Vieira F.G."/>
            <person name="Vilella A.J."/>
            <person name="Villasante A."/>
            <person name="Walenz B."/>
            <person name="Wang J."/>
            <person name="Wasserman M."/>
            <person name="Watts T."/>
            <person name="Wilson D."/>
            <person name="Wilson R.K."/>
            <person name="Wing R.A."/>
            <person name="Wolfner M.F."/>
            <person name="Wong A."/>
            <person name="Wong G.K."/>
            <person name="Wu C.I."/>
            <person name="Wu G."/>
            <person name="Yamamoto D."/>
            <person name="Yang H.P."/>
            <person name="Yang S.P."/>
            <person name="Yorke J.A."/>
            <person name="Yoshida K."/>
            <person name="Zdobnov E."/>
            <person name="Zhang P."/>
            <person name="Zhang Y."/>
            <person name="Zimin A.V."/>
            <person name="Baldwin J."/>
            <person name="Abdouelleil A."/>
            <person name="Abdulkadir J."/>
            <person name="Abebe A."/>
            <person name="Abera B."/>
            <person name="Abreu J."/>
            <person name="Acer S.C."/>
            <person name="Aftuck L."/>
            <person name="Alexander A."/>
            <person name="An P."/>
            <person name="Anderson E."/>
            <person name="Anderson S."/>
            <person name="Arachi H."/>
            <person name="Azer M."/>
            <person name="Bachantsang P."/>
            <person name="Barry A."/>
            <person name="Bayul T."/>
            <person name="Berlin A."/>
            <person name="Bessette D."/>
            <person name="Bloom T."/>
            <person name="Blye J."/>
            <person name="Boguslavskiy L."/>
            <person name="Bonnet C."/>
            <person name="Boukhgalter B."/>
            <person name="Bourzgui I."/>
            <person name="Brown A."/>
            <person name="Cahill P."/>
            <person name="Channer S."/>
            <person name="Cheshatsang Y."/>
            <person name="Chuda L."/>
            <person name="Citroen M."/>
            <person name="Collymore A."/>
            <person name="Cooke P."/>
            <person name="Costello M."/>
            <person name="D'Aco K."/>
            <person name="Daza R."/>
            <person name="De Haan G."/>
            <person name="DeGray S."/>
            <person name="DeMaso C."/>
            <person name="Dhargay N."/>
            <person name="Dooley K."/>
            <person name="Dooley E."/>
            <person name="Doricent M."/>
            <person name="Dorje P."/>
            <person name="Dorjee K."/>
            <person name="Dupes A."/>
            <person name="Elong R."/>
            <person name="Falk J."/>
            <person name="Farina A."/>
            <person name="Faro S."/>
            <person name="Ferguson D."/>
            <person name="Fisher S."/>
            <person name="Foley C.D."/>
            <person name="Franke A."/>
            <person name="Friedrich D."/>
            <person name="Gadbois L."/>
            <person name="Gearin G."/>
            <person name="Gearin C.R."/>
            <person name="Giannoukos G."/>
            <person name="Goode T."/>
            <person name="Graham J."/>
            <person name="Grandbois E."/>
            <person name="Grewal S."/>
            <person name="Gyaltsen K."/>
            <person name="Hafez N."/>
            <person name="Hagos B."/>
            <person name="Hall J."/>
            <person name="Henson C."/>
            <person name="Hollinger A."/>
            <person name="Honan T."/>
            <person name="Huard M.D."/>
            <person name="Hughes L."/>
            <person name="Hurhula B."/>
            <person name="Husby M.E."/>
            <person name="Kamat A."/>
            <person name="Kanga B."/>
            <person name="Kashin S."/>
            <person name="Khazanovich D."/>
            <person name="Kisner P."/>
            <person name="Lance K."/>
            <person name="Lara M."/>
            <person name="Lee W."/>
            <person name="Lennon N."/>
            <person name="Letendre F."/>
            <person name="LeVine R."/>
            <person name="Lipovsky A."/>
            <person name="Liu X."/>
            <person name="Liu J."/>
            <person name="Liu S."/>
            <person name="Lokyitsang T."/>
            <person name="Lokyitsang Y."/>
            <person name="Lubonja R."/>
            <person name="Lui A."/>
            <person name="MacDonald P."/>
            <person name="Magnisalis V."/>
            <person name="Maru K."/>
            <person name="Matthews C."/>
            <person name="McCusker W."/>
            <person name="McDonough S."/>
            <person name="Mehta T."/>
            <person name="Meldrim J."/>
            <person name="Meneus L."/>
            <person name="Mihai O."/>
            <person name="Mihalev A."/>
            <person name="Mihova T."/>
            <person name="Mittelman R."/>
            <person name="Mlenga V."/>
            <person name="Montmayeur A."/>
            <person name="Mulrain L."/>
            <person name="Navidi A."/>
            <person name="Naylor J."/>
            <person name="Negash T."/>
            <person name="Nguyen T."/>
            <person name="Nguyen N."/>
            <person name="Nicol R."/>
            <person name="Norbu C."/>
            <person name="Norbu N."/>
            <person name="Novod N."/>
            <person name="O'Neill B."/>
            <person name="Osman S."/>
            <person name="Markiewicz E."/>
            <person name="Oyono O.L."/>
            <person name="Patti C."/>
            <person name="Phunkhang P."/>
            <person name="Pierre F."/>
            <person name="Priest M."/>
            <person name="Raghuraman S."/>
            <person name="Rege F."/>
            <person name="Reyes R."/>
            <person name="Rise C."/>
            <person name="Rogov P."/>
            <person name="Ross K."/>
            <person name="Ryan E."/>
            <person name="Settipalli S."/>
            <person name="Shea T."/>
            <person name="Sherpa N."/>
            <person name="Shi L."/>
            <person name="Shih D."/>
            <person name="Sparrow T."/>
            <person name="Spaulding J."/>
            <person name="Stalker J."/>
            <person name="Stange-Thomann N."/>
            <person name="Stavropoulos S."/>
            <person name="Stone C."/>
            <person name="Strader C."/>
            <person name="Tesfaye S."/>
            <person name="Thomson T."/>
            <person name="Thoulutsang Y."/>
            <person name="Thoulutsang D."/>
            <person name="Topham K."/>
            <person name="Topping I."/>
            <person name="Tsamla T."/>
            <person name="Vassiliev H."/>
            <person name="Vo A."/>
            <person name="Wangchuk T."/>
            <person name="Wangdi T."/>
            <person name="Weiand M."/>
            <person name="Wilkinson J."/>
            <person name="Wilson A."/>
            <person name="Yadav S."/>
            <person name="Young G."/>
            <person name="Yu Q."/>
            <person name="Zembek L."/>
            <person name="Zhong D."/>
            <person name="Zimmer A."/>
            <person name="Zwirko Z."/>
            <person name="Jaffe D.B."/>
            <person name="Alvarez P."/>
            <person name="Brockman W."/>
            <person name="Butler J."/>
            <person name="Chin C."/>
            <person name="Gnerre S."/>
            <person name="Grabherr M."/>
            <person name="Kleber M."/>
            <person name="Mauceli E."/>
            <person name="MacCallum I."/>
        </authorList>
    </citation>
    <scope>NUCLEOTIDE SEQUENCE [LARGE SCALE GENOMIC DNA]</scope>
    <source>
        <strain evidence="2">Tucson 15081-1352.22</strain>
    </source>
</reference>
<gene>
    <name evidence="1" type="primary">Dmoj\GI21415</name>
    <name evidence="1" type="ORF">Dmoj_GI21415</name>
</gene>
<proteinExistence type="predicted"/>
<dbReference type="HOGENOM" id="CLU_2888092_0_0_1"/>
<dbReference type="AlphaFoldDB" id="B4L9Y1"/>
<evidence type="ECO:0000313" key="2">
    <source>
        <dbReference type="Proteomes" id="UP000009192"/>
    </source>
</evidence>
<organism evidence="1 2">
    <name type="scientific">Drosophila mojavensis</name>
    <name type="common">Fruit fly</name>
    <dbReference type="NCBI Taxonomy" id="7230"/>
    <lineage>
        <taxon>Eukaryota</taxon>
        <taxon>Metazoa</taxon>
        <taxon>Ecdysozoa</taxon>
        <taxon>Arthropoda</taxon>
        <taxon>Hexapoda</taxon>
        <taxon>Insecta</taxon>
        <taxon>Pterygota</taxon>
        <taxon>Neoptera</taxon>
        <taxon>Endopterygota</taxon>
        <taxon>Diptera</taxon>
        <taxon>Brachycera</taxon>
        <taxon>Muscomorpha</taxon>
        <taxon>Ephydroidea</taxon>
        <taxon>Drosophilidae</taxon>
        <taxon>Drosophila</taxon>
    </lineage>
</organism>
<keyword evidence="2" id="KW-1185">Reference proteome</keyword>
<dbReference type="Proteomes" id="UP000009192">
    <property type="component" value="Unassembled WGS sequence"/>
</dbReference>
<accession>B4L9Y1</accession>
<name>B4L9Y1_DROMO</name>
<dbReference type="EMBL" id="CH933818">
    <property type="protein sequence ID" value="EDW13595.1"/>
    <property type="molecule type" value="Genomic_DNA"/>
</dbReference>
<evidence type="ECO:0000313" key="1">
    <source>
        <dbReference type="EMBL" id="EDW13595.1"/>
    </source>
</evidence>
<dbReference type="KEGG" id="dmo:Dmoj_GI21415"/>